<dbReference type="Proteomes" id="UP000075885">
    <property type="component" value="Unassembled WGS sequence"/>
</dbReference>
<evidence type="ECO:0000313" key="3">
    <source>
        <dbReference type="Proteomes" id="UP000075885"/>
    </source>
</evidence>
<dbReference type="InterPro" id="IPR011009">
    <property type="entry name" value="Kinase-like_dom_sf"/>
</dbReference>
<dbReference type="AlphaFoldDB" id="A0A182PJ90"/>
<protein>
    <submittedName>
        <fullName evidence="2">CHK domain-containing protein</fullName>
    </submittedName>
</protein>
<dbReference type="Pfam" id="PF02958">
    <property type="entry name" value="EcKL"/>
    <property type="match status" value="1"/>
</dbReference>
<sequence length="396" mass="46764">MFKVINYEMKRIPGQPGYLGEYYYLNIAYENLERAIISAKYFMKTFPYHDAVLTKAVEDWGIFRKEAELYTHIFSKFERDPKKVIKWVPDCFLARSNMLVMEDLSIARYQTTSLLTTLNKQHMEILFDRLAQMHACSLHFEIHQHGGKSIRSLYNETVLFETTFTPASGWFVAGLKGVQKIAMERNRYSYDPAKKIIMEHQLWNCLERIYALAENTDDFRSVVVHRDLWINNIMFKYGSADAMCKEPIGCILIDFQLARYLPPCVDFLCALYILTDKDHRKAHIGQYVEYYFNSLQSKLAILGLNGLSIISRDEFEKSLEHYRLLGLVWAGVLHGFVNFPKGLLDRLQKEEPEIFTRMSMENRDDFILKYYDSDRFFHDRLDDIVTELLEYLFDFK</sequence>
<dbReference type="SUPFAM" id="SSF56112">
    <property type="entry name" value="Protein kinase-like (PK-like)"/>
    <property type="match status" value="1"/>
</dbReference>
<dbReference type="InterPro" id="IPR004119">
    <property type="entry name" value="EcKL"/>
</dbReference>
<accession>A0A182PJ90</accession>
<name>A0A182PJ90_9DIPT</name>
<evidence type="ECO:0000313" key="2">
    <source>
        <dbReference type="EnsemblMetazoa" id="AEPI007004-PA"/>
    </source>
</evidence>
<dbReference type="VEuPathDB" id="VectorBase:AEPI007004"/>
<reference evidence="3" key="1">
    <citation type="submission" date="2013-03" db="EMBL/GenBank/DDBJ databases">
        <title>The Genome Sequence of Anopheles epiroticus epiroticus2.</title>
        <authorList>
            <consortium name="The Broad Institute Genomics Platform"/>
            <person name="Neafsey D.E."/>
            <person name="Howell P."/>
            <person name="Walker B."/>
            <person name="Young S.K."/>
            <person name="Zeng Q."/>
            <person name="Gargeya S."/>
            <person name="Fitzgerald M."/>
            <person name="Haas B."/>
            <person name="Abouelleil A."/>
            <person name="Allen A.W."/>
            <person name="Alvarado L."/>
            <person name="Arachchi H.M."/>
            <person name="Berlin A.M."/>
            <person name="Chapman S.B."/>
            <person name="Gainer-Dewar J."/>
            <person name="Goldberg J."/>
            <person name="Griggs A."/>
            <person name="Gujja S."/>
            <person name="Hansen M."/>
            <person name="Howarth C."/>
            <person name="Imamovic A."/>
            <person name="Ireland A."/>
            <person name="Larimer J."/>
            <person name="McCowan C."/>
            <person name="Murphy C."/>
            <person name="Pearson M."/>
            <person name="Poon T.W."/>
            <person name="Priest M."/>
            <person name="Roberts A."/>
            <person name="Saif S."/>
            <person name="Shea T."/>
            <person name="Sisk P."/>
            <person name="Sykes S."/>
            <person name="Wortman J."/>
            <person name="Nusbaum C."/>
            <person name="Birren B."/>
        </authorList>
    </citation>
    <scope>NUCLEOTIDE SEQUENCE [LARGE SCALE GENOMIC DNA]</scope>
    <source>
        <strain evidence="3">Epiroticus2</strain>
    </source>
</reference>
<dbReference type="Gene3D" id="3.90.1200.10">
    <property type="match status" value="1"/>
</dbReference>
<dbReference type="STRING" id="199890.A0A182PJ90"/>
<proteinExistence type="predicted"/>
<organism evidence="2 3">
    <name type="scientific">Anopheles epiroticus</name>
    <dbReference type="NCBI Taxonomy" id="199890"/>
    <lineage>
        <taxon>Eukaryota</taxon>
        <taxon>Metazoa</taxon>
        <taxon>Ecdysozoa</taxon>
        <taxon>Arthropoda</taxon>
        <taxon>Hexapoda</taxon>
        <taxon>Insecta</taxon>
        <taxon>Pterygota</taxon>
        <taxon>Neoptera</taxon>
        <taxon>Endopterygota</taxon>
        <taxon>Diptera</taxon>
        <taxon>Nematocera</taxon>
        <taxon>Culicoidea</taxon>
        <taxon>Culicidae</taxon>
        <taxon>Anophelinae</taxon>
        <taxon>Anopheles</taxon>
    </lineage>
</organism>
<reference evidence="2" key="2">
    <citation type="submission" date="2020-05" db="UniProtKB">
        <authorList>
            <consortium name="EnsemblMetazoa"/>
        </authorList>
    </citation>
    <scope>IDENTIFICATION</scope>
    <source>
        <strain evidence="2">Epiroticus2</strain>
    </source>
</reference>
<dbReference type="SMART" id="SM00587">
    <property type="entry name" value="CHK"/>
    <property type="match status" value="1"/>
</dbReference>
<dbReference type="PANTHER" id="PTHR11012:SF59">
    <property type="entry name" value="CHK KINASE-LIKE DOMAIN-CONTAINING PROTEIN-RELATED"/>
    <property type="match status" value="1"/>
</dbReference>
<feature type="domain" description="CHK kinase-like" evidence="1">
    <location>
        <begin position="99"/>
        <end position="301"/>
    </location>
</feature>
<dbReference type="EnsemblMetazoa" id="AEPI007004-RA">
    <property type="protein sequence ID" value="AEPI007004-PA"/>
    <property type="gene ID" value="AEPI007004"/>
</dbReference>
<evidence type="ECO:0000259" key="1">
    <source>
        <dbReference type="SMART" id="SM00587"/>
    </source>
</evidence>
<dbReference type="InterPro" id="IPR015897">
    <property type="entry name" value="CHK_kinase-like"/>
</dbReference>
<dbReference type="PANTHER" id="PTHR11012">
    <property type="entry name" value="PROTEIN KINASE-LIKE DOMAIN-CONTAINING"/>
    <property type="match status" value="1"/>
</dbReference>
<keyword evidence="3" id="KW-1185">Reference proteome</keyword>